<evidence type="ECO:0000256" key="1">
    <source>
        <dbReference type="ARBA" id="ARBA00001525"/>
    </source>
</evidence>
<comment type="similarity">
    <text evidence="2">Belongs to the glycosyltransferase 20 family.</text>
</comment>
<gene>
    <name evidence="7" type="ORF">GCM10023353_30430</name>
</gene>
<proteinExistence type="inferred from homology"/>
<evidence type="ECO:0000256" key="6">
    <source>
        <dbReference type="ARBA" id="ARBA00093268"/>
    </source>
</evidence>
<protein>
    <recommendedName>
        <fullName evidence="3">alpha,alpha-trehalose-phosphate synthase (ADP-forming)</fullName>
        <ecNumber evidence="3">2.4.1.347</ecNumber>
    </recommendedName>
</protein>
<sequence length="496" mass="54404">MQSVPCRPQRSDFVVVANRLPVVGEPTESGEPSWRRSPGGLVTALEPVLRRAQGVWIGWAGECDRRTAPFSHDGMRVHPVSLSARELASYYEGFSNATVWPLFHDTIVPPTLDRGWWQSYVQVNTRFAEAAALAAAPGATVWVHDYQLLLVPAMLRTLRPDVTIGFFLHIPFPPEELFMQLPWWTEIIDGMLGADLVGFQLPRDAENFRRTAAIRGSAIDPPGADAIGRIHVGGRVAWTGAFPVAVDAAGLTTLATSAAVRGRARRIRAELGQPDTVILSVDRLDYTKGIPERLAALDALYKQGRLIPGRHATVQIVTPSRERIPQYRELRRRIEIEVGHINGAYGALGRPAVHYLHRSVGREELAAFLVATDLMLVTPLRDGMNLVAKEYAACHPDADGALILSEFAGAAAELHGAYLVNPYDTDRLASTVDAVLNDPVAQRSRRMDTMHRQVRRHDVHAWARSYLGVLHRARAGRTVLGVSTRGAALPHAPAGA</sequence>
<dbReference type="Proteomes" id="UP001500839">
    <property type="component" value="Unassembled WGS sequence"/>
</dbReference>
<dbReference type="PANTHER" id="PTHR10788:SF106">
    <property type="entry name" value="BCDNA.GH08860"/>
    <property type="match status" value="1"/>
</dbReference>
<dbReference type="PANTHER" id="PTHR10788">
    <property type="entry name" value="TREHALOSE-6-PHOSPHATE SYNTHASE"/>
    <property type="match status" value="1"/>
</dbReference>
<dbReference type="EC" id="2.4.1.347" evidence="3"/>
<dbReference type="InterPro" id="IPR001830">
    <property type="entry name" value="Glyco_trans_20"/>
</dbReference>
<evidence type="ECO:0000313" key="8">
    <source>
        <dbReference type="Proteomes" id="UP001500839"/>
    </source>
</evidence>
<comment type="catalytic activity">
    <reaction evidence="4">
        <text>GDP-alpha-D-glucose + D-glucose 6-phosphate = alpha,alpha-trehalose 6-phosphate + GDP + H(+)</text>
        <dbReference type="Rhea" id="RHEA:14605"/>
        <dbReference type="ChEBI" id="CHEBI:15378"/>
        <dbReference type="ChEBI" id="CHEBI:58189"/>
        <dbReference type="ChEBI" id="CHEBI:58429"/>
        <dbReference type="ChEBI" id="CHEBI:61548"/>
        <dbReference type="ChEBI" id="CHEBI:62230"/>
    </reaction>
</comment>
<dbReference type="EMBL" id="BAABKQ010000001">
    <property type="protein sequence ID" value="GAA4820441.1"/>
    <property type="molecule type" value="Genomic_DNA"/>
</dbReference>
<comment type="caution">
    <text evidence="7">The sequence shown here is derived from an EMBL/GenBank/DDBJ whole genome shotgun (WGS) entry which is preliminary data.</text>
</comment>
<keyword evidence="8" id="KW-1185">Reference proteome</keyword>
<reference evidence="8" key="1">
    <citation type="journal article" date="2019" name="Int. J. Syst. Evol. Microbiol.">
        <title>The Global Catalogue of Microorganisms (GCM) 10K type strain sequencing project: providing services to taxonomists for standard genome sequencing and annotation.</title>
        <authorList>
            <consortium name="The Broad Institute Genomics Platform"/>
            <consortium name="The Broad Institute Genome Sequencing Center for Infectious Disease"/>
            <person name="Wu L."/>
            <person name="Ma J."/>
        </authorList>
    </citation>
    <scope>NUCLEOTIDE SEQUENCE [LARGE SCALE GENOMIC DNA]</scope>
    <source>
        <strain evidence="8">JCM 18542</strain>
    </source>
</reference>
<evidence type="ECO:0000256" key="3">
    <source>
        <dbReference type="ARBA" id="ARBA00012842"/>
    </source>
</evidence>
<evidence type="ECO:0000256" key="5">
    <source>
        <dbReference type="ARBA" id="ARBA00048311"/>
    </source>
</evidence>
<dbReference type="SUPFAM" id="SSF53756">
    <property type="entry name" value="UDP-Glycosyltransferase/glycogen phosphorylase"/>
    <property type="match status" value="1"/>
</dbReference>
<comment type="catalytic activity">
    <reaction evidence="5">
        <text>ADP-alpha-D-glucose + D-glucose 6-phosphate = alpha,alpha-trehalose 6-phosphate + ADP + H(+)</text>
        <dbReference type="Rhea" id="RHEA:53880"/>
        <dbReference type="ChEBI" id="CHEBI:15378"/>
        <dbReference type="ChEBI" id="CHEBI:57498"/>
        <dbReference type="ChEBI" id="CHEBI:58429"/>
        <dbReference type="ChEBI" id="CHEBI:61548"/>
        <dbReference type="ChEBI" id="CHEBI:456216"/>
        <dbReference type="EC" id="2.4.1.347"/>
    </reaction>
</comment>
<comment type="catalytic activity">
    <reaction evidence="6">
        <text>TDP-alpha-D-glucose + D-glucose 6-phosphate = 5-methyl-UDP + alpha,alpha-trehalose 6-phosphate + H(+)</text>
        <dbReference type="Rhea" id="RHEA:53888"/>
        <dbReference type="ChEBI" id="CHEBI:15378"/>
        <dbReference type="ChEBI" id="CHEBI:58429"/>
        <dbReference type="ChEBI" id="CHEBI:61417"/>
        <dbReference type="ChEBI" id="CHEBI:61548"/>
        <dbReference type="ChEBI" id="CHEBI:137931"/>
    </reaction>
</comment>
<organism evidence="7 8">
    <name type="scientific">Tomitella cavernea</name>
    <dbReference type="NCBI Taxonomy" id="1387982"/>
    <lineage>
        <taxon>Bacteria</taxon>
        <taxon>Bacillati</taxon>
        <taxon>Actinomycetota</taxon>
        <taxon>Actinomycetes</taxon>
        <taxon>Mycobacteriales</taxon>
        <taxon>Tomitella</taxon>
    </lineage>
</organism>
<evidence type="ECO:0000313" key="7">
    <source>
        <dbReference type="EMBL" id="GAA4820441.1"/>
    </source>
</evidence>
<name>A0ABP9D268_9ACTN</name>
<evidence type="ECO:0000256" key="2">
    <source>
        <dbReference type="ARBA" id="ARBA00008799"/>
    </source>
</evidence>
<dbReference type="CDD" id="cd03788">
    <property type="entry name" value="GT20_TPS"/>
    <property type="match status" value="1"/>
</dbReference>
<evidence type="ECO:0000256" key="4">
    <source>
        <dbReference type="ARBA" id="ARBA00047452"/>
    </source>
</evidence>
<dbReference type="RefSeq" id="WP_345602643.1">
    <property type="nucleotide sequence ID" value="NZ_BAABKQ010000001.1"/>
</dbReference>
<accession>A0ABP9D268</accession>
<comment type="catalytic activity">
    <reaction evidence="1">
        <text>CDP-alpha-D-glucose + D-glucose 6-phosphate = alpha,alpha-trehalose 6-phosphate + CDP + H(+)</text>
        <dbReference type="Rhea" id="RHEA:53884"/>
        <dbReference type="ChEBI" id="CHEBI:15378"/>
        <dbReference type="ChEBI" id="CHEBI:58069"/>
        <dbReference type="ChEBI" id="CHEBI:58429"/>
        <dbReference type="ChEBI" id="CHEBI:61548"/>
        <dbReference type="ChEBI" id="CHEBI:137927"/>
    </reaction>
</comment>
<dbReference type="Pfam" id="PF00982">
    <property type="entry name" value="Glyco_transf_20"/>
    <property type="match status" value="1"/>
</dbReference>
<dbReference type="Gene3D" id="3.40.50.2000">
    <property type="entry name" value="Glycogen Phosphorylase B"/>
    <property type="match status" value="2"/>
</dbReference>